<evidence type="ECO:0000313" key="1">
    <source>
        <dbReference type="EMBL" id="CAG8461625.1"/>
    </source>
</evidence>
<reference evidence="1" key="1">
    <citation type="submission" date="2021-06" db="EMBL/GenBank/DDBJ databases">
        <authorList>
            <person name="Kallberg Y."/>
            <person name="Tangrot J."/>
            <person name="Rosling A."/>
        </authorList>
    </citation>
    <scope>NUCLEOTIDE SEQUENCE</scope>
    <source>
        <strain evidence="1">28 12/20/2015</strain>
    </source>
</reference>
<sequence>MKRKAQISQSEEPESVQDTDIVRKKVKPLNTPCSESPETEPSFIELEMPQAQVYYYSPIFSLQDCTSYYSALASLSYWSRPIFKVHGRTSQAHRLTCSFGSTADKVYNYSGTSAKVDSIDYPHSIKIIKEKIEIILNAKFNFVLLNWYQSGNDYIGEHSDSEKGLVPQGIIASVSFGAPRTIIFKNKSDKKLTRKIVLENGSMVIMKGTTQRFWKHTIPKEKKIKDGPFPLPFIGSYYLIFQKTGLLGLGELLESLHQQYGDIFELWTKHRFIEYGLIDNGVFNNNDIHGSWKFNRMVFSNALMRPKLDRDALQWTIELIEEMESCWHRISIIIGEKDLNDVN</sequence>
<dbReference type="Proteomes" id="UP000789366">
    <property type="component" value="Unassembled WGS sequence"/>
</dbReference>
<accession>A0ACA9KAF3</accession>
<gene>
    <name evidence="1" type="ORF">SPELUC_LOCUS1285</name>
</gene>
<proteinExistence type="predicted"/>
<keyword evidence="2" id="KW-1185">Reference proteome</keyword>
<protein>
    <submittedName>
        <fullName evidence="1">4272_t:CDS:1</fullName>
    </submittedName>
</protein>
<comment type="caution">
    <text evidence="1">The sequence shown here is derived from an EMBL/GenBank/DDBJ whole genome shotgun (WGS) entry which is preliminary data.</text>
</comment>
<dbReference type="EMBL" id="CAJVPW010000661">
    <property type="protein sequence ID" value="CAG8461625.1"/>
    <property type="molecule type" value="Genomic_DNA"/>
</dbReference>
<evidence type="ECO:0000313" key="2">
    <source>
        <dbReference type="Proteomes" id="UP000789366"/>
    </source>
</evidence>
<organism evidence="1 2">
    <name type="scientific">Cetraspora pellucida</name>
    <dbReference type="NCBI Taxonomy" id="1433469"/>
    <lineage>
        <taxon>Eukaryota</taxon>
        <taxon>Fungi</taxon>
        <taxon>Fungi incertae sedis</taxon>
        <taxon>Mucoromycota</taxon>
        <taxon>Glomeromycotina</taxon>
        <taxon>Glomeromycetes</taxon>
        <taxon>Diversisporales</taxon>
        <taxon>Gigasporaceae</taxon>
        <taxon>Cetraspora</taxon>
    </lineage>
</organism>
<name>A0ACA9KAF3_9GLOM</name>